<name>A0A6I8V210_DROPS</name>
<feature type="domain" description="SCP" evidence="4">
    <location>
        <begin position="73"/>
        <end position="217"/>
    </location>
</feature>
<reference evidence="6" key="2">
    <citation type="submission" date="2025-08" db="UniProtKB">
        <authorList>
            <consortium name="RefSeq"/>
        </authorList>
    </citation>
    <scope>IDENTIFICATION</scope>
    <source>
        <strain evidence="6">MV-25-SWS-2005</strain>
        <tissue evidence="6">Whole body</tissue>
    </source>
</reference>
<dbReference type="CDD" id="cd05380">
    <property type="entry name" value="CAP_euk"/>
    <property type="match status" value="1"/>
</dbReference>
<proteinExistence type="predicted"/>
<dbReference type="KEGG" id="dpo:6896799"/>
<dbReference type="GO" id="GO:0005576">
    <property type="term" value="C:extracellular region"/>
    <property type="evidence" value="ECO:0007669"/>
    <property type="project" value="UniProtKB-SubCell"/>
</dbReference>
<reference evidence="5" key="1">
    <citation type="submission" date="2024-06" db="UniProtKB">
        <authorList>
            <consortium name="RefSeq"/>
        </authorList>
    </citation>
    <scope>NUCLEOTIDE SEQUENCE [LARGE SCALE GENOMIC DNA]</scope>
    <source>
        <strain evidence="5">MV2-25</strain>
    </source>
</reference>
<keyword evidence="5" id="KW-1185">Reference proteome</keyword>
<feature type="signal peptide" evidence="3">
    <location>
        <begin position="1"/>
        <end position="23"/>
    </location>
</feature>
<evidence type="ECO:0000256" key="2">
    <source>
        <dbReference type="ARBA" id="ARBA00022525"/>
    </source>
</evidence>
<organism evidence="5 6">
    <name type="scientific">Drosophila pseudoobscura pseudoobscura</name>
    <name type="common">Fruit fly</name>
    <dbReference type="NCBI Taxonomy" id="46245"/>
    <lineage>
        <taxon>Eukaryota</taxon>
        <taxon>Metazoa</taxon>
        <taxon>Ecdysozoa</taxon>
        <taxon>Arthropoda</taxon>
        <taxon>Hexapoda</taxon>
        <taxon>Insecta</taxon>
        <taxon>Pterygota</taxon>
        <taxon>Neoptera</taxon>
        <taxon>Endopterygota</taxon>
        <taxon>Diptera</taxon>
        <taxon>Brachycera</taxon>
        <taxon>Muscomorpha</taxon>
        <taxon>Ephydroidea</taxon>
        <taxon>Drosophilidae</taxon>
        <taxon>Drosophila</taxon>
        <taxon>Sophophora</taxon>
    </lineage>
</organism>
<dbReference type="InterPro" id="IPR014044">
    <property type="entry name" value="CAP_dom"/>
</dbReference>
<evidence type="ECO:0000256" key="1">
    <source>
        <dbReference type="ARBA" id="ARBA00004613"/>
    </source>
</evidence>
<evidence type="ECO:0000256" key="3">
    <source>
        <dbReference type="SAM" id="SignalP"/>
    </source>
</evidence>
<dbReference type="AlphaFoldDB" id="A0A6I8V210"/>
<dbReference type="InterPro" id="IPR035940">
    <property type="entry name" value="CAP_sf"/>
</dbReference>
<keyword evidence="2" id="KW-0964">Secreted</keyword>
<protein>
    <submittedName>
        <fullName evidence="6">Allergen Tab y 5.0101-like</fullName>
    </submittedName>
</protein>
<dbReference type="InParanoid" id="A0A6I8V210"/>
<gene>
    <name evidence="6" type="primary">LOC6896799</name>
</gene>
<comment type="subcellular location">
    <subcellularLocation>
        <location evidence="1">Secreted</location>
    </subcellularLocation>
</comment>
<dbReference type="Proteomes" id="UP000001819">
    <property type="component" value="Chromosome 2"/>
</dbReference>
<dbReference type="RefSeq" id="XP_002137003.2">
    <property type="nucleotide sequence ID" value="XM_002136967.3"/>
</dbReference>
<evidence type="ECO:0000259" key="4">
    <source>
        <dbReference type="Pfam" id="PF00188"/>
    </source>
</evidence>
<accession>A0A6I8V210</accession>
<feature type="chain" id="PRO_5026230130" evidence="3">
    <location>
        <begin position="24"/>
        <end position="267"/>
    </location>
</feature>
<evidence type="ECO:0000313" key="6">
    <source>
        <dbReference type="RefSeq" id="XP_002137003.2"/>
    </source>
</evidence>
<keyword evidence="3" id="KW-0732">Signal</keyword>
<sequence length="267" mass="30246">MSLGCTCLTLTFFLAGCISGVSAAFKFNPNLYCDLPYCGPHNLVCVKSNFTFQCKPSGKFVNLRHHQNEIVGALNSFRNKAATGLTRYLLPAGRMARMSWSEELEYFARADLMTCMPLPRPCMTSPNIPNIGSIFDTTAYPGKEKKNVDVVLSMIAGWAKEAQYVTREQTVYLEERKDSRSTYKPVLLMTERNTQVGCAGFKFTQDRINYFYVSCCFSTVGMKHTAIYQIALKPGLLCKRRDIKYKNLCAIGEKYPENTQIYSDQYM</sequence>
<dbReference type="Gene3D" id="3.40.33.10">
    <property type="entry name" value="CAP"/>
    <property type="match status" value="1"/>
</dbReference>
<evidence type="ECO:0000313" key="5">
    <source>
        <dbReference type="Proteomes" id="UP000001819"/>
    </source>
</evidence>
<dbReference type="Pfam" id="PF00188">
    <property type="entry name" value="CAP"/>
    <property type="match status" value="1"/>
</dbReference>
<dbReference type="SUPFAM" id="SSF55797">
    <property type="entry name" value="PR-1-like"/>
    <property type="match status" value="1"/>
</dbReference>